<evidence type="ECO:0000256" key="11">
    <source>
        <dbReference type="ARBA" id="ARBA00023257"/>
    </source>
</evidence>
<dbReference type="FunFam" id="3.40.190.10:FF:000001">
    <property type="entry name" value="Glutamate receptor ionotropic, kainate 2"/>
    <property type="match status" value="1"/>
</dbReference>
<feature type="chain" id="PRO_5040820777" evidence="17">
    <location>
        <begin position="27"/>
        <end position="944"/>
    </location>
</feature>
<dbReference type="SMART" id="SM00079">
    <property type="entry name" value="PBPe"/>
    <property type="match status" value="1"/>
</dbReference>
<dbReference type="GO" id="GO:0045211">
    <property type="term" value="C:postsynaptic membrane"/>
    <property type="evidence" value="ECO:0007669"/>
    <property type="project" value="UniProtKB-SubCell"/>
</dbReference>
<dbReference type="GO" id="GO:0007166">
    <property type="term" value="P:cell surface receptor signaling pathway"/>
    <property type="evidence" value="ECO:0007669"/>
    <property type="project" value="UniProtKB-ARBA"/>
</dbReference>
<evidence type="ECO:0000259" key="19">
    <source>
        <dbReference type="SMART" id="SM00918"/>
    </source>
</evidence>
<dbReference type="AlphaFoldDB" id="A0A9W3B7D1"/>
<gene>
    <name evidence="21" type="primary">LOC106056784</name>
</gene>
<keyword evidence="1" id="KW-0813">Transport</keyword>
<dbReference type="FunFam" id="3.40.190.10:FF:000060">
    <property type="entry name" value="Glutamate receptor ionotropic, kainate 1"/>
    <property type="match status" value="1"/>
</dbReference>
<keyword evidence="11" id="KW-0628">Postsynaptic cell membrane</keyword>
<keyword evidence="7" id="KW-0406">Ion transport</keyword>
<dbReference type="Pfam" id="PF10613">
    <property type="entry name" value="Lig_chan-Glu_bd"/>
    <property type="match status" value="1"/>
</dbReference>
<keyword evidence="13" id="KW-0407">Ion channel</keyword>
<evidence type="ECO:0000256" key="2">
    <source>
        <dbReference type="ARBA" id="ARBA00022475"/>
    </source>
</evidence>
<evidence type="ECO:0000256" key="7">
    <source>
        <dbReference type="ARBA" id="ARBA00023065"/>
    </source>
</evidence>
<keyword evidence="12" id="KW-1071">Ligand-gated ion channel</keyword>
<dbReference type="OrthoDB" id="5984008at2759"/>
<organism evidence="20 21">
    <name type="scientific">Biomphalaria glabrata</name>
    <name type="common">Bloodfluke planorb</name>
    <name type="synonym">Freshwater snail</name>
    <dbReference type="NCBI Taxonomy" id="6526"/>
    <lineage>
        <taxon>Eukaryota</taxon>
        <taxon>Metazoa</taxon>
        <taxon>Spiralia</taxon>
        <taxon>Lophotrochozoa</taxon>
        <taxon>Mollusca</taxon>
        <taxon>Gastropoda</taxon>
        <taxon>Heterobranchia</taxon>
        <taxon>Euthyneura</taxon>
        <taxon>Panpulmonata</taxon>
        <taxon>Hygrophila</taxon>
        <taxon>Lymnaeoidea</taxon>
        <taxon>Planorbidae</taxon>
        <taxon>Biomphalaria</taxon>
    </lineage>
</organism>
<keyword evidence="2" id="KW-1003">Cell membrane</keyword>
<dbReference type="InterPro" id="IPR015683">
    <property type="entry name" value="Ionotropic_Glu_rcpt"/>
</dbReference>
<dbReference type="SUPFAM" id="SSF53822">
    <property type="entry name" value="Periplasmic binding protein-like I"/>
    <property type="match status" value="1"/>
</dbReference>
<accession>A0A9W3B7D1</accession>
<dbReference type="PANTHER" id="PTHR18966">
    <property type="entry name" value="IONOTROPIC GLUTAMATE RECEPTOR"/>
    <property type="match status" value="1"/>
</dbReference>
<dbReference type="InterPro" id="IPR019594">
    <property type="entry name" value="Glu/Gly-bd"/>
</dbReference>
<keyword evidence="10" id="KW-0325">Glycoprotein</keyword>
<feature type="transmembrane region" description="Helical" evidence="16">
    <location>
        <begin position="660"/>
        <end position="682"/>
    </location>
</feature>
<evidence type="ECO:0000256" key="13">
    <source>
        <dbReference type="ARBA" id="ARBA00023303"/>
    </source>
</evidence>
<dbReference type="OMA" id="VMPPSTH"/>
<dbReference type="Gene3D" id="1.10.287.70">
    <property type="match status" value="1"/>
</dbReference>
<evidence type="ECO:0000256" key="3">
    <source>
        <dbReference type="ARBA" id="ARBA00022692"/>
    </source>
</evidence>
<keyword evidence="3 16" id="KW-0812">Transmembrane</keyword>
<dbReference type="Gene3D" id="3.40.190.10">
    <property type="entry name" value="Periplasmic binding protein-like II"/>
    <property type="match status" value="1"/>
</dbReference>
<evidence type="ECO:0000256" key="8">
    <source>
        <dbReference type="ARBA" id="ARBA00023136"/>
    </source>
</evidence>
<dbReference type="Proteomes" id="UP001165740">
    <property type="component" value="Chromosome 8"/>
</dbReference>
<feature type="domain" description="Ionotropic glutamate receptor L-glutamate and glycine-binding" evidence="19">
    <location>
        <begin position="442"/>
        <end position="509"/>
    </location>
</feature>
<dbReference type="SUPFAM" id="SSF53850">
    <property type="entry name" value="Periplasmic binding protein-like II"/>
    <property type="match status" value="1"/>
</dbReference>
<evidence type="ECO:0000313" key="21">
    <source>
        <dbReference type="RefSeq" id="XP_055895381.1"/>
    </source>
</evidence>
<keyword evidence="6" id="KW-0770">Synapse</keyword>
<dbReference type="SMART" id="SM00918">
    <property type="entry name" value="Lig_chan-Glu_bd"/>
    <property type="match status" value="1"/>
</dbReference>
<evidence type="ECO:0000256" key="14">
    <source>
        <dbReference type="ARBA" id="ARBA00034104"/>
    </source>
</evidence>
<evidence type="ECO:0000313" key="20">
    <source>
        <dbReference type="Proteomes" id="UP001165740"/>
    </source>
</evidence>
<proteinExistence type="predicted"/>
<evidence type="ECO:0000256" key="5">
    <source>
        <dbReference type="ARBA" id="ARBA00022989"/>
    </source>
</evidence>
<evidence type="ECO:0000256" key="12">
    <source>
        <dbReference type="ARBA" id="ARBA00023286"/>
    </source>
</evidence>
<keyword evidence="4 17" id="KW-0732">Signal</keyword>
<keyword evidence="20" id="KW-1185">Reference proteome</keyword>
<dbReference type="InterPro" id="IPR001828">
    <property type="entry name" value="ANF_lig-bd_rcpt"/>
</dbReference>
<evidence type="ECO:0000256" key="4">
    <source>
        <dbReference type="ARBA" id="ARBA00022729"/>
    </source>
</evidence>
<evidence type="ECO:0000256" key="15">
    <source>
        <dbReference type="SAM" id="MobiDB-lite"/>
    </source>
</evidence>
<evidence type="ECO:0000256" key="9">
    <source>
        <dbReference type="ARBA" id="ARBA00023170"/>
    </source>
</evidence>
<feature type="transmembrane region" description="Helical" evidence="16">
    <location>
        <begin position="564"/>
        <end position="583"/>
    </location>
</feature>
<evidence type="ECO:0000256" key="16">
    <source>
        <dbReference type="SAM" id="Phobius"/>
    </source>
</evidence>
<evidence type="ECO:0000256" key="10">
    <source>
        <dbReference type="ARBA" id="ARBA00023180"/>
    </source>
</evidence>
<evidence type="ECO:0000256" key="17">
    <source>
        <dbReference type="SAM" id="SignalP"/>
    </source>
</evidence>
<protein>
    <submittedName>
        <fullName evidence="21">Glutamate receptor-like isoform X1</fullName>
    </submittedName>
</protein>
<keyword evidence="9" id="KW-0675">Receptor</keyword>
<reference evidence="21" key="1">
    <citation type="submission" date="2025-08" db="UniProtKB">
        <authorList>
            <consortium name="RefSeq"/>
        </authorList>
    </citation>
    <scope>IDENTIFICATION</scope>
</reference>
<dbReference type="InterPro" id="IPR028082">
    <property type="entry name" value="Peripla_BP_I"/>
</dbReference>
<dbReference type="GO" id="GO:0022824">
    <property type="term" value="F:transmitter-gated monoatomic ion channel activity"/>
    <property type="evidence" value="ECO:0007669"/>
    <property type="project" value="UniProtKB-ARBA"/>
</dbReference>
<dbReference type="InterPro" id="IPR001320">
    <property type="entry name" value="Iontro_rcpt_C"/>
</dbReference>
<feature type="transmembrane region" description="Helical" evidence="16">
    <location>
        <begin position="849"/>
        <end position="871"/>
    </location>
</feature>
<keyword evidence="8 16" id="KW-0472">Membrane</keyword>
<evidence type="ECO:0000256" key="6">
    <source>
        <dbReference type="ARBA" id="ARBA00023018"/>
    </source>
</evidence>
<feature type="region of interest" description="Disordered" evidence="15">
    <location>
        <begin position="899"/>
        <end position="923"/>
    </location>
</feature>
<comment type="subcellular location">
    <subcellularLocation>
        <location evidence="14">Postsynaptic cell membrane</location>
        <topology evidence="14">Multi-pass membrane protein</topology>
    </subcellularLocation>
</comment>
<evidence type="ECO:0000256" key="1">
    <source>
        <dbReference type="ARBA" id="ARBA00022448"/>
    </source>
</evidence>
<keyword evidence="5 16" id="KW-1133">Transmembrane helix</keyword>
<evidence type="ECO:0000259" key="18">
    <source>
        <dbReference type="SMART" id="SM00079"/>
    </source>
</evidence>
<feature type="signal peptide" evidence="17">
    <location>
        <begin position="1"/>
        <end position="26"/>
    </location>
</feature>
<dbReference type="RefSeq" id="XP_055895381.1">
    <property type="nucleotide sequence ID" value="XM_056039406.1"/>
</dbReference>
<dbReference type="GeneID" id="106056784"/>
<dbReference type="Pfam" id="PF00060">
    <property type="entry name" value="Lig_chan"/>
    <property type="match status" value="1"/>
</dbReference>
<dbReference type="Pfam" id="PF01094">
    <property type="entry name" value="ANF_receptor"/>
    <property type="match status" value="1"/>
</dbReference>
<dbReference type="FunFam" id="1.10.287.70:FF:000067">
    <property type="entry name" value="glutamate receptor 2 isoform X1"/>
    <property type="match status" value="1"/>
</dbReference>
<dbReference type="Gene3D" id="3.40.50.2300">
    <property type="match status" value="2"/>
</dbReference>
<dbReference type="CDD" id="cd13715">
    <property type="entry name" value="PBP2_iGluR_AMPA"/>
    <property type="match status" value="1"/>
</dbReference>
<dbReference type="CDD" id="cd06380">
    <property type="entry name" value="PBP1_iGluR_AMPA"/>
    <property type="match status" value="1"/>
</dbReference>
<name>A0A9W3B7D1_BIOGL</name>
<sequence>MKPVCPADSLIVLIIVFGSVQKLSWSYDEVPIGGIFDKRSVQTLTAFRHEVHLLNTAYSGNRFFRYRLRNDTTVLDVTDSFAVSNALCYHLSRGGLAIFGVSNATSLATIQSYTDTFSVPFVSISMPQNNSNNHSYQIYMRPMYINALVDVMFHYKWERVAFYYDTDEGLVRLQQLFQVTNKYDKMIINIDTKRITTVENGYIMLKELHLIDTEMEHRVLLDLRIDKAEQIILKVMNDSEINNGKFHFLLGDLGMLEMNLTNFKIGGVNITGFQIVDPYNTTSELFLSTWANLDPTYWPGAGSKHVHYEAALAADAVRLFNSAFMSIIKKDPSFLKRMRTTGNTVKCTDDSDVKTGHGHVVLEEMKKTKFEGVTGHVAFNEFGQRKEFTLDVYNVAMTRGTAKIGYWNEKEAKFIAQNPRLFQSDPANVNRTRIVTTIIKEPYVMISKTIRDGTPKVGNEPVEGFCIDLTKAVAQKVGFDYIIQFVKDGSYGASFPNGTWDGIVGELVRHEADMAIAPFTITADRSRVIDFTKPFMSLGISIMIKRPQPAGKHFFSFMEPLSSEIWMCIIFAYIGVSVVLFLVSRFRFYNSSTQNLLSTSSDGQVLVSAIPNEWHLSGYQHSVANDFSISNSLWFSLGAFMQQGCDISPRSLSGRIVGSVWWFFTLIIISSYTANLAAFLTVERMLTPIESAEDLARQTEIQYGTIMSGSTKAFFKNSQFQTYQRMWAYMTSAQPSVFVRTHEEGIQRVRQSNGKYAYLTESLTIDYVSNRKPCDTLKVGNNLNSDGFGIGTPLGSDLRDKLNFAVLELRENGYLSQWEKRWFDKGECPPYNSNKEGSQSALTLANVAGIFYILIGGLVIAVFSAAVEFLYKSKKDSRNSRTSFSSSLRSRARLSFKGHIDKEQKTANGTRRRSHNSVTYTYTGPTTVIGSSHAFEDTNTHTEV</sequence>
<feature type="domain" description="Ionotropic glutamate receptor C-terminal" evidence="18">
    <location>
        <begin position="432"/>
        <end position="825"/>
    </location>
</feature>